<comment type="similarity">
    <text evidence="2 7">Belongs to the ExbD/TolR family.</text>
</comment>
<name>A0ABT0E3T4_9GAMM</name>
<evidence type="ECO:0000256" key="4">
    <source>
        <dbReference type="ARBA" id="ARBA00022692"/>
    </source>
</evidence>
<dbReference type="PANTHER" id="PTHR30558:SF3">
    <property type="entry name" value="BIOPOLYMER TRANSPORT PROTEIN EXBD-RELATED"/>
    <property type="match status" value="1"/>
</dbReference>
<dbReference type="EMBL" id="JALKII010000001">
    <property type="protein sequence ID" value="MCK0536485.1"/>
    <property type="molecule type" value="Genomic_DNA"/>
</dbReference>
<keyword evidence="6 8" id="KW-0472">Membrane</keyword>
<dbReference type="InterPro" id="IPR003400">
    <property type="entry name" value="ExbD"/>
</dbReference>
<evidence type="ECO:0000256" key="3">
    <source>
        <dbReference type="ARBA" id="ARBA00022475"/>
    </source>
</evidence>
<protein>
    <submittedName>
        <fullName evidence="9">Biopolymer transporter ExbD</fullName>
    </submittedName>
</protein>
<dbReference type="Pfam" id="PF02472">
    <property type="entry name" value="ExbD"/>
    <property type="match status" value="1"/>
</dbReference>
<evidence type="ECO:0000256" key="2">
    <source>
        <dbReference type="ARBA" id="ARBA00005811"/>
    </source>
</evidence>
<evidence type="ECO:0000256" key="6">
    <source>
        <dbReference type="ARBA" id="ARBA00023136"/>
    </source>
</evidence>
<feature type="transmembrane region" description="Helical" evidence="8">
    <location>
        <begin position="12"/>
        <end position="31"/>
    </location>
</feature>
<gene>
    <name evidence="9" type="ORF">MU846_02055</name>
</gene>
<keyword evidence="5 8" id="KW-1133">Transmembrane helix</keyword>
<keyword evidence="7" id="KW-0653">Protein transport</keyword>
<evidence type="ECO:0000256" key="8">
    <source>
        <dbReference type="SAM" id="Phobius"/>
    </source>
</evidence>
<evidence type="ECO:0000256" key="7">
    <source>
        <dbReference type="RuleBase" id="RU003879"/>
    </source>
</evidence>
<sequence length="139" mass="15018">MKFRRQSNDNVEINLAPLIDVVFLLLIFFMVTTTFTRETRLGVVLPEASGQPRVEVADHVEVVIGAGGEYLVNGEQLLRHDEATLRSVLLPLARAGTDRPLVITADASSPHQAVVRVMDVAGQLGFVNITITTQAPSGG</sequence>
<keyword evidence="10" id="KW-1185">Reference proteome</keyword>
<keyword evidence="7" id="KW-0813">Transport</keyword>
<keyword evidence="3" id="KW-1003">Cell membrane</keyword>
<reference evidence="9" key="1">
    <citation type="submission" date="2022-04" db="EMBL/GenBank/DDBJ databases">
        <title>Alcanivorax sp. CY1518 draft genome sequence.</title>
        <authorList>
            <person name="Zhao G."/>
            <person name="An M."/>
        </authorList>
    </citation>
    <scope>NUCLEOTIDE SEQUENCE</scope>
    <source>
        <strain evidence="9">CY1518</strain>
    </source>
</reference>
<dbReference type="RefSeq" id="WP_246947725.1">
    <property type="nucleotide sequence ID" value="NZ_JALKII010000001.1"/>
</dbReference>
<dbReference type="PANTHER" id="PTHR30558">
    <property type="entry name" value="EXBD MEMBRANE COMPONENT OF PMF-DRIVEN MACROMOLECULE IMPORT SYSTEM"/>
    <property type="match status" value="1"/>
</dbReference>
<comment type="subcellular location">
    <subcellularLocation>
        <location evidence="1">Cell membrane</location>
        <topology evidence="1">Single-pass membrane protein</topology>
    </subcellularLocation>
    <subcellularLocation>
        <location evidence="7">Cell membrane</location>
        <topology evidence="7">Single-pass type II membrane protein</topology>
    </subcellularLocation>
</comment>
<dbReference type="Proteomes" id="UP001165524">
    <property type="component" value="Unassembled WGS sequence"/>
</dbReference>
<evidence type="ECO:0000313" key="9">
    <source>
        <dbReference type="EMBL" id="MCK0536485.1"/>
    </source>
</evidence>
<organism evidence="9 10">
    <name type="scientific">Alcanivorax quisquiliarum</name>
    <dbReference type="NCBI Taxonomy" id="2933565"/>
    <lineage>
        <taxon>Bacteria</taxon>
        <taxon>Pseudomonadati</taxon>
        <taxon>Pseudomonadota</taxon>
        <taxon>Gammaproteobacteria</taxon>
        <taxon>Oceanospirillales</taxon>
        <taxon>Alcanivoracaceae</taxon>
        <taxon>Alcanivorax</taxon>
    </lineage>
</organism>
<dbReference type="Gene3D" id="3.30.420.270">
    <property type="match status" value="1"/>
</dbReference>
<evidence type="ECO:0000313" key="10">
    <source>
        <dbReference type="Proteomes" id="UP001165524"/>
    </source>
</evidence>
<evidence type="ECO:0000256" key="1">
    <source>
        <dbReference type="ARBA" id="ARBA00004162"/>
    </source>
</evidence>
<evidence type="ECO:0000256" key="5">
    <source>
        <dbReference type="ARBA" id="ARBA00022989"/>
    </source>
</evidence>
<accession>A0ABT0E3T4</accession>
<keyword evidence="4 7" id="KW-0812">Transmembrane</keyword>
<proteinExistence type="inferred from homology"/>
<comment type="caution">
    <text evidence="9">The sequence shown here is derived from an EMBL/GenBank/DDBJ whole genome shotgun (WGS) entry which is preliminary data.</text>
</comment>